<organism evidence="1">
    <name type="scientific">uncultured Sphingomonadaceae bacterium</name>
    <dbReference type="NCBI Taxonomy" id="169976"/>
    <lineage>
        <taxon>Bacteria</taxon>
        <taxon>Pseudomonadati</taxon>
        <taxon>Pseudomonadota</taxon>
        <taxon>Alphaproteobacteria</taxon>
        <taxon>Sphingomonadales</taxon>
        <taxon>Sphingomonadaceae</taxon>
        <taxon>environmental samples</taxon>
    </lineage>
</organism>
<protein>
    <submittedName>
        <fullName evidence="1">Uncharacterized protein</fullName>
    </submittedName>
</protein>
<proteinExistence type="predicted"/>
<evidence type="ECO:0000313" key="1">
    <source>
        <dbReference type="EMBL" id="CAA9529101.1"/>
    </source>
</evidence>
<reference evidence="1" key="1">
    <citation type="submission" date="2020-02" db="EMBL/GenBank/DDBJ databases">
        <authorList>
            <person name="Meier V. D."/>
        </authorList>
    </citation>
    <scope>NUCLEOTIDE SEQUENCE</scope>
    <source>
        <strain evidence="1">AVDCRST_MAG91</strain>
    </source>
</reference>
<dbReference type="EMBL" id="CADCVX010000495">
    <property type="protein sequence ID" value="CAA9529101.1"/>
    <property type="molecule type" value="Genomic_DNA"/>
</dbReference>
<sequence length="46" mass="5250">MADDGQWLWSVARGGLSAQIGRYRVHRRLRVLHSWCVTMKGSHTVA</sequence>
<gene>
    <name evidence="1" type="ORF">AVDCRST_MAG91-2806</name>
</gene>
<accession>A0A6J4TS77</accession>
<name>A0A6J4TS77_9SPHN</name>
<dbReference type="AlphaFoldDB" id="A0A6J4TS77"/>